<reference evidence="3" key="3">
    <citation type="submission" date="2020-02" db="EMBL/GenBank/DDBJ databases">
        <authorList>
            <person name="Littmann E."/>
            <person name="Sorbara M."/>
        </authorList>
    </citation>
    <scope>NUCLEOTIDE SEQUENCE</scope>
    <source>
        <strain evidence="3">MSK.10.16</strain>
    </source>
</reference>
<gene>
    <name evidence="3" type="ORF">G4332_00895</name>
    <name evidence="2" type="ORF">GT528_01580</name>
    <name evidence="1" type="ORF">GT576_05070</name>
</gene>
<name>A0A6N9JTV1_9FIRM</name>
<proteinExistence type="predicted"/>
<reference evidence="4 5" key="1">
    <citation type="journal article" date="2019" name="Nat. Med.">
        <title>A library of human gut bacterial isolates paired with longitudinal multiomics data enables mechanistic microbiome research.</title>
        <authorList>
            <person name="Poyet M."/>
            <person name="Groussin M."/>
            <person name="Gibbons S.M."/>
            <person name="Avila-Pacheco J."/>
            <person name="Jiang X."/>
            <person name="Kearney S.M."/>
            <person name="Perrotta A.R."/>
            <person name="Berdy B."/>
            <person name="Zhao S."/>
            <person name="Lieberman T.D."/>
            <person name="Swanson P.K."/>
            <person name="Smith M."/>
            <person name="Roesemann S."/>
            <person name="Alexander J.E."/>
            <person name="Rich S.A."/>
            <person name="Livny J."/>
            <person name="Vlamakis H."/>
            <person name="Clish C."/>
            <person name="Bullock K."/>
            <person name="Deik A."/>
            <person name="Scott J."/>
            <person name="Pierce K.A."/>
            <person name="Xavier R.J."/>
            <person name="Alm E.J."/>
        </authorList>
    </citation>
    <scope>NUCLEOTIDE SEQUENCE [LARGE SCALE GENOMIC DNA]</scope>
    <source>
        <strain evidence="1 4">BIOML-A1</strain>
        <strain evidence="2 5">BIOML-A6</strain>
    </source>
</reference>
<protein>
    <submittedName>
        <fullName evidence="1">Uncharacterized protein</fullName>
    </submittedName>
</protein>
<organism evidence="1 4">
    <name type="scientific">Dorea longicatena</name>
    <dbReference type="NCBI Taxonomy" id="88431"/>
    <lineage>
        <taxon>Bacteria</taxon>
        <taxon>Bacillati</taxon>
        <taxon>Bacillota</taxon>
        <taxon>Clostridia</taxon>
        <taxon>Lachnospirales</taxon>
        <taxon>Lachnospiraceae</taxon>
        <taxon>Dorea</taxon>
    </lineage>
</organism>
<evidence type="ECO:0000313" key="1">
    <source>
        <dbReference type="EMBL" id="MZK09718.1"/>
    </source>
</evidence>
<comment type="caution">
    <text evidence="1">The sequence shown here is derived from an EMBL/GenBank/DDBJ whole genome shotgun (WGS) entry which is preliminary data.</text>
</comment>
<sequence>MEEYDKRVTAMYNDCWKLYRDYTKSHDMRQFNEAKDAVIEKYGRQCDVIDLVLWIAIRVQTLHDMWEREKKDGGN</sequence>
<dbReference type="RefSeq" id="WP_130096483.1">
    <property type="nucleotide sequence ID" value="NZ_JAAIMW010000003.1"/>
</dbReference>
<dbReference type="EMBL" id="WWSH01000003">
    <property type="protein sequence ID" value="MZK09718.1"/>
    <property type="molecule type" value="Genomic_DNA"/>
</dbReference>
<dbReference type="Proteomes" id="UP000472916">
    <property type="component" value="Unassembled WGS sequence"/>
</dbReference>
<evidence type="ECO:0000313" key="3">
    <source>
        <dbReference type="EMBL" id="NSE56694.1"/>
    </source>
</evidence>
<evidence type="ECO:0000313" key="2">
    <source>
        <dbReference type="EMBL" id="MZK40423.1"/>
    </source>
</evidence>
<dbReference type="EMBL" id="JAAIOD010000001">
    <property type="protein sequence ID" value="NSE56694.1"/>
    <property type="molecule type" value="Genomic_DNA"/>
</dbReference>
<reference evidence="3" key="2">
    <citation type="journal article" date="2020" name="Cell Host Microbe">
        <title>Functional and Genomic Variation between Human-Derived Isolates of Lachnospiraceae Reveals Inter- and Intra-Species Diversity.</title>
        <authorList>
            <person name="Sorbara M.T."/>
            <person name="Littmann E.R."/>
            <person name="Fontana E."/>
            <person name="Moody T.U."/>
            <person name="Kohout C.E."/>
            <person name="Gjonbalaj M."/>
            <person name="Eaton V."/>
            <person name="Seok R."/>
            <person name="Leiner I.M."/>
            <person name="Pamer E.G."/>
        </authorList>
    </citation>
    <scope>NUCLEOTIDE SEQUENCE</scope>
    <source>
        <strain evidence="3">MSK.10.16</strain>
    </source>
</reference>
<evidence type="ECO:0000313" key="5">
    <source>
        <dbReference type="Proteomes" id="UP000472916"/>
    </source>
</evidence>
<dbReference type="Proteomes" id="UP000449249">
    <property type="component" value="Unassembled WGS sequence"/>
</dbReference>
<dbReference type="EMBL" id="WWSC01000002">
    <property type="protein sequence ID" value="MZK40423.1"/>
    <property type="molecule type" value="Genomic_DNA"/>
</dbReference>
<evidence type="ECO:0000313" key="4">
    <source>
        <dbReference type="Proteomes" id="UP000449249"/>
    </source>
</evidence>
<dbReference type="AlphaFoldDB" id="A0A6N9JTV1"/>
<dbReference type="Proteomes" id="UP000724058">
    <property type="component" value="Unassembled WGS sequence"/>
</dbReference>
<accession>A0A6N9JTV1</accession>